<dbReference type="SUPFAM" id="SSF48452">
    <property type="entry name" value="TPR-like"/>
    <property type="match status" value="1"/>
</dbReference>
<gene>
    <name evidence="1" type="ORF">N7492_004440</name>
</gene>
<proteinExistence type="predicted"/>
<dbReference type="PANTHER" id="PTHR46082:SF11">
    <property type="entry name" value="AAA+ ATPASE DOMAIN-CONTAINING PROTEIN-RELATED"/>
    <property type="match status" value="1"/>
</dbReference>
<dbReference type="InterPro" id="IPR011990">
    <property type="entry name" value="TPR-like_helical_dom_sf"/>
</dbReference>
<comment type="caution">
    <text evidence="1">The sequence shown here is derived from an EMBL/GenBank/DDBJ whole genome shotgun (WGS) entry which is preliminary data.</text>
</comment>
<dbReference type="EMBL" id="JAPQKO010000003">
    <property type="protein sequence ID" value="KAJ5171847.1"/>
    <property type="molecule type" value="Genomic_DNA"/>
</dbReference>
<sequence length="365" mass="41522">MVFPITWILTPWVIEWALPNMIITGGYGWMHERGTRSKSLAGRDLDLLIPECLLEVAPACQPNPFQHPRRVSLSCITLTLAYTYRLQGRIDDAGELEDAVSMDVLGQTRWMQGRCSKAKMLQEHAVNGLTKLEILGPKHEDTLGAIHNLGRSVAKLYEHDEAERLFKAAWDRMIQTLGPNHVKTLLAKEDLATHSLLTERNLPMVVEMLEQVFENRREKLGKEHPYTLVMVNWARVRNVIGEHDEAEMRVRSALPIAYRNLGEGHIGALLERAILGSILIRQSKFAEAESTLLDVIEKQCHICHISSLQGKLEESDRVSDDIIEGLQMITWKEHPLERQTRALRLEMVEAIESKRADAERDIPLS</sequence>
<reference evidence="1" key="1">
    <citation type="submission" date="2022-11" db="EMBL/GenBank/DDBJ databases">
        <authorList>
            <person name="Petersen C."/>
        </authorList>
    </citation>
    <scope>NUCLEOTIDE SEQUENCE</scope>
    <source>
        <strain evidence="1">IBT 21917</strain>
    </source>
</reference>
<dbReference type="Gene3D" id="1.25.40.10">
    <property type="entry name" value="Tetratricopeptide repeat domain"/>
    <property type="match status" value="2"/>
</dbReference>
<dbReference type="OrthoDB" id="5086500at2759"/>
<evidence type="ECO:0000313" key="2">
    <source>
        <dbReference type="Proteomes" id="UP001146351"/>
    </source>
</evidence>
<evidence type="ECO:0000313" key="1">
    <source>
        <dbReference type="EMBL" id="KAJ5171847.1"/>
    </source>
</evidence>
<dbReference type="AlphaFoldDB" id="A0A9W9IBK5"/>
<accession>A0A9W9IBK5</accession>
<dbReference type="InterPro" id="IPR053137">
    <property type="entry name" value="NLR-like"/>
</dbReference>
<dbReference type="PANTHER" id="PTHR46082">
    <property type="entry name" value="ATP/GTP-BINDING PROTEIN-RELATED"/>
    <property type="match status" value="1"/>
</dbReference>
<organism evidence="1 2">
    <name type="scientific">Penicillium capsulatum</name>
    <dbReference type="NCBI Taxonomy" id="69766"/>
    <lineage>
        <taxon>Eukaryota</taxon>
        <taxon>Fungi</taxon>
        <taxon>Dikarya</taxon>
        <taxon>Ascomycota</taxon>
        <taxon>Pezizomycotina</taxon>
        <taxon>Eurotiomycetes</taxon>
        <taxon>Eurotiomycetidae</taxon>
        <taxon>Eurotiales</taxon>
        <taxon>Aspergillaceae</taxon>
        <taxon>Penicillium</taxon>
    </lineage>
</organism>
<name>A0A9W9IBK5_9EURO</name>
<keyword evidence="2" id="KW-1185">Reference proteome</keyword>
<protein>
    <recommendedName>
        <fullName evidence="3">Kinesin light chain</fullName>
    </recommendedName>
</protein>
<dbReference type="Pfam" id="PF13374">
    <property type="entry name" value="TPR_10"/>
    <property type="match status" value="1"/>
</dbReference>
<dbReference type="Proteomes" id="UP001146351">
    <property type="component" value="Unassembled WGS sequence"/>
</dbReference>
<evidence type="ECO:0008006" key="3">
    <source>
        <dbReference type="Google" id="ProtNLM"/>
    </source>
</evidence>
<reference evidence="1" key="2">
    <citation type="journal article" date="2023" name="IMA Fungus">
        <title>Comparative genomic study of the Penicillium genus elucidates a diverse pangenome and 15 lateral gene transfer events.</title>
        <authorList>
            <person name="Petersen C."/>
            <person name="Sorensen T."/>
            <person name="Nielsen M.R."/>
            <person name="Sondergaard T.E."/>
            <person name="Sorensen J.L."/>
            <person name="Fitzpatrick D.A."/>
            <person name="Frisvad J.C."/>
            <person name="Nielsen K.L."/>
        </authorList>
    </citation>
    <scope>NUCLEOTIDE SEQUENCE</scope>
    <source>
        <strain evidence="1">IBT 21917</strain>
    </source>
</reference>